<keyword evidence="9" id="KW-1185">Reference proteome</keyword>
<feature type="transmembrane region" description="Helical" evidence="6">
    <location>
        <begin position="425"/>
        <end position="453"/>
    </location>
</feature>
<evidence type="ECO:0000256" key="1">
    <source>
        <dbReference type="ARBA" id="ARBA00004141"/>
    </source>
</evidence>
<gene>
    <name evidence="8" type="ORF">K490DRAFT_74564</name>
</gene>
<dbReference type="InterPro" id="IPR036259">
    <property type="entry name" value="MFS_trans_sf"/>
</dbReference>
<dbReference type="Pfam" id="PF07690">
    <property type="entry name" value="MFS_1"/>
    <property type="match status" value="1"/>
</dbReference>
<dbReference type="PANTHER" id="PTHR23504:SF16">
    <property type="entry name" value="TRANSPORTER, PUTATIVE (AFU_ORTHOLOGUE AFUA_1G13970)-RELATED"/>
    <property type="match status" value="1"/>
</dbReference>
<accession>A0A9P4HUM4</accession>
<dbReference type="EMBL" id="ML978725">
    <property type="protein sequence ID" value="KAF2086329.1"/>
    <property type="molecule type" value="Genomic_DNA"/>
</dbReference>
<dbReference type="GO" id="GO:0022857">
    <property type="term" value="F:transmembrane transporter activity"/>
    <property type="evidence" value="ECO:0007669"/>
    <property type="project" value="InterPro"/>
</dbReference>
<feature type="transmembrane region" description="Helical" evidence="6">
    <location>
        <begin position="80"/>
        <end position="99"/>
    </location>
</feature>
<evidence type="ECO:0000256" key="6">
    <source>
        <dbReference type="SAM" id="Phobius"/>
    </source>
</evidence>
<feature type="transmembrane region" description="Helical" evidence="6">
    <location>
        <begin position="394"/>
        <end position="413"/>
    </location>
</feature>
<reference evidence="8" key="1">
    <citation type="journal article" date="2020" name="Stud. Mycol.">
        <title>101 Dothideomycetes genomes: a test case for predicting lifestyles and emergence of pathogens.</title>
        <authorList>
            <person name="Haridas S."/>
            <person name="Albert R."/>
            <person name="Binder M."/>
            <person name="Bloem J."/>
            <person name="Labutti K."/>
            <person name="Salamov A."/>
            <person name="Andreopoulos B."/>
            <person name="Baker S."/>
            <person name="Barry K."/>
            <person name="Bills G."/>
            <person name="Bluhm B."/>
            <person name="Cannon C."/>
            <person name="Castanera R."/>
            <person name="Culley D."/>
            <person name="Daum C."/>
            <person name="Ezra D."/>
            <person name="Gonzalez J."/>
            <person name="Henrissat B."/>
            <person name="Kuo A."/>
            <person name="Liang C."/>
            <person name="Lipzen A."/>
            <person name="Lutzoni F."/>
            <person name="Magnuson J."/>
            <person name="Mondo S."/>
            <person name="Nolan M."/>
            <person name="Ohm R."/>
            <person name="Pangilinan J."/>
            <person name="Park H.-J."/>
            <person name="Ramirez L."/>
            <person name="Alfaro M."/>
            <person name="Sun H."/>
            <person name="Tritt A."/>
            <person name="Yoshinaga Y."/>
            <person name="Zwiers L.-H."/>
            <person name="Turgeon B."/>
            <person name="Goodwin S."/>
            <person name="Spatafora J."/>
            <person name="Crous P."/>
            <person name="Grigoriev I."/>
        </authorList>
    </citation>
    <scope>NUCLEOTIDE SEQUENCE</scope>
    <source>
        <strain evidence="8">CBS 121410</strain>
    </source>
</reference>
<keyword evidence="2" id="KW-0813">Transport</keyword>
<feature type="domain" description="Major facilitator superfamily (MFS) profile" evidence="7">
    <location>
        <begin position="6"/>
        <end position="524"/>
    </location>
</feature>
<name>A0A9P4HUM4_9PEZI</name>
<keyword evidence="4 6" id="KW-1133">Transmembrane helix</keyword>
<feature type="transmembrane region" description="Helical" evidence="6">
    <location>
        <begin position="500"/>
        <end position="519"/>
    </location>
</feature>
<comment type="caution">
    <text evidence="8">The sequence shown here is derived from an EMBL/GenBank/DDBJ whole genome shotgun (WGS) entry which is preliminary data.</text>
</comment>
<feature type="transmembrane region" description="Helical" evidence="6">
    <location>
        <begin position="137"/>
        <end position="160"/>
    </location>
</feature>
<feature type="transmembrane region" description="Helical" evidence="6">
    <location>
        <begin position="105"/>
        <end position="125"/>
    </location>
</feature>
<evidence type="ECO:0000259" key="7">
    <source>
        <dbReference type="PROSITE" id="PS50850"/>
    </source>
</evidence>
<protein>
    <submittedName>
        <fullName evidence="8">MFS general substrate transporter</fullName>
    </submittedName>
</protein>
<evidence type="ECO:0000256" key="5">
    <source>
        <dbReference type="ARBA" id="ARBA00023136"/>
    </source>
</evidence>
<evidence type="ECO:0000256" key="4">
    <source>
        <dbReference type="ARBA" id="ARBA00022989"/>
    </source>
</evidence>
<feature type="transmembrane region" description="Helical" evidence="6">
    <location>
        <begin position="190"/>
        <end position="211"/>
    </location>
</feature>
<comment type="subcellular location">
    <subcellularLocation>
        <location evidence="1">Membrane</location>
        <topology evidence="1">Multi-pass membrane protein</topology>
    </subcellularLocation>
</comment>
<dbReference type="InterPro" id="IPR020846">
    <property type="entry name" value="MFS_dom"/>
</dbReference>
<dbReference type="InterPro" id="IPR011701">
    <property type="entry name" value="MFS"/>
</dbReference>
<feature type="transmembrane region" description="Helical" evidence="6">
    <location>
        <begin position="301"/>
        <end position="325"/>
    </location>
</feature>
<feature type="transmembrane region" description="Helical" evidence="6">
    <location>
        <begin position="7"/>
        <end position="28"/>
    </location>
</feature>
<dbReference type="OrthoDB" id="10262656at2759"/>
<evidence type="ECO:0000256" key="3">
    <source>
        <dbReference type="ARBA" id="ARBA00022692"/>
    </source>
</evidence>
<dbReference type="PANTHER" id="PTHR23504">
    <property type="entry name" value="MAJOR FACILITATOR SUPERFAMILY DOMAIN-CONTAINING PROTEIN 10"/>
    <property type="match status" value="1"/>
</dbReference>
<dbReference type="PROSITE" id="PS50850">
    <property type="entry name" value="MFS"/>
    <property type="match status" value="1"/>
</dbReference>
<evidence type="ECO:0000313" key="8">
    <source>
        <dbReference type="EMBL" id="KAF2086329.1"/>
    </source>
</evidence>
<feature type="transmembrane region" description="Helical" evidence="6">
    <location>
        <begin position="358"/>
        <end position="382"/>
    </location>
</feature>
<keyword evidence="3 6" id="KW-0812">Transmembrane</keyword>
<evidence type="ECO:0000313" key="9">
    <source>
        <dbReference type="Proteomes" id="UP000799776"/>
    </source>
</evidence>
<organism evidence="8 9">
    <name type="scientific">Saccharata proteae CBS 121410</name>
    <dbReference type="NCBI Taxonomy" id="1314787"/>
    <lineage>
        <taxon>Eukaryota</taxon>
        <taxon>Fungi</taxon>
        <taxon>Dikarya</taxon>
        <taxon>Ascomycota</taxon>
        <taxon>Pezizomycotina</taxon>
        <taxon>Dothideomycetes</taxon>
        <taxon>Dothideomycetes incertae sedis</taxon>
        <taxon>Botryosphaeriales</taxon>
        <taxon>Saccharataceae</taxon>
        <taxon>Saccharata</taxon>
    </lineage>
</organism>
<proteinExistence type="predicted"/>
<dbReference type="Gene3D" id="1.20.1250.20">
    <property type="entry name" value="MFS general substrate transporter like domains"/>
    <property type="match status" value="1"/>
</dbReference>
<keyword evidence="5 6" id="KW-0472">Membrane</keyword>
<dbReference type="SUPFAM" id="SSF103473">
    <property type="entry name" value="MFS general substrate transporter"/>
    <property type="match status" value="1"/>
</dbReference>
<dbReference type="GO" id="GO:0016020">
    <property type="term" value="C:membrane"/>
    <property type="evidence" value="ECO:0007669"/>
    <property type="project" value="UniProtKB-SubCell"/>
</dbReference>
<feature type="transmembrane region" description="Helical" evidence="6">
    <location>
        <begin position="48"/>
        <end position="68"/>
    </location>
</feature>
<evidence type="ECO:0000256" key="2">
    <source>
        <dbReference type="ARBA" id="ARBA00022448"/>
    </source>
</evidence>
<sequence>MPHKGQLAVLAVSRFVDFFQMASLQTYMVHQLKSFDPTLPDSAISHQAGVLQGSFTAAQIVTAVVWGRVADMPWSGRKRVLLIGLVGTAFSCLGVGFAHSFLSAAVWRMLGGAINGTIGSARTMVAETVDKRWHSRAFLLLPLAFNVANILGPILSGLLVEPVVSYPKLFGENSVFGGADGVGWMETYPYALPNLLCAVLLIAEAALVYFFSRETLASIRNASSPPPGPIDTFKKWISTFQNKGRGYALVDNSQQMGLLSMREGEAMEMSSPVTPSYHMEKPVQSKKQQVLPFNRIWTANVLWVLLSIAIFDFHMGAFSSLWIVFLSTDRPAVEATQKLAKRGANPFLFSGGLAFEPAAIGFALAVLGIVGLFLQLSIYPWANGRFGLMRCFRYSLFLFPLAYFLAPYLSLLPSPSAAPSPASGFWVWLGISMILTLQVSARTFALPASIILLNNSSPHPSVLATIHGIGQSVSSTFRTVGPIAAGYWYGVGLEKGMVGMAWWVVAAVSAIGCVASFWVRNGTGHEILLPGEEDPESTQR</sequence>
<dbReference type="AlphaFoldDB" id="A0A9P4HUM4"/>
<dbReference type="Proteomes" id="UP000799776">
    <property type="component" value="Unassembled WGS sequence"/>
</dbReference>